<evidence type="ECO:0000256" key="2">
    <source>
        <dbReference type="ARBA" id="ARBA00022448"/>
    </source>
</evidence>
<sequence length="535" mass="58553">MEEKDKHDISSVNVSEQNDAVARDDAKRGAVTLEEQTRTRRLFSTPQLFAFSLVYLGTWYSIATNMYFALNNGGPAAWFWSYIIVLVGVLCQAATFGEMASIQPIAGAQYYWTWNFSPPSCKRFLTWMQGWMTWTGYVALLASCLNGNTLVLEGMLQLTHPAYEPGGWHTTLIIFATMAFCSGVNLFAFRLVPWFELLAGILNVCLLFIFLVVLWVMSPRNSTDVFFESNVSSGWDNYFVAANLGALSNIFLFCSFESVIHMGEETRNAKRAVPTAMFWAIFTNGLLGLIMIITFAICMPSVDILLNSSSPLVTILLNTTGSAKATTAMTSGLVVLGISGNMGVVSSVSRLTWAWARDGGKLIALIDLPGLAADINPGLPQYFGIVDGKSRVPARAIIMTSIIVLLLSLLNIGSSSYIALNAIVSLSSLAIYMSYAIVLACVLYARMTNGLELGQWNLGRAGTAVNMFGLVYTVYAMIWLPFPTDLPATASNMNYCGPVFGVVLVAAITLWFIRAQRGWDGPNRAVVDFVLKNES</sequence>
<dbReference type="Pfam" id="PF13520">
    <property type="entry name" value="AA_permease_2"/>
    <property type="match status" value="1"/>
</dbReference>
<evidence type="ECO:0000256" key="1">
    <source>
        <dbReference type="ARBA" id="ARBA00004141"/>
    </source>
</evidence>
<evidence type="ECO:0000313" key="7">
    <source>
        <dbReference type="EMBL" id="KAL2291468.1"/>
    </source>
</evidence>
<evidence type="ECO:0000256" key="3">
    <source>
        <dbReference type="ARBA" id="ARBA00022692"/>
    </source>
</evidence>
<keyword evidence="5 6" id="KW-0472">Membrane</keyword>
<feature type="transmembrane region" description="Helical" evidence="6">
    <location>
        <begin position="238"/>
        <end position="256"/>
    </location>
</feature>
<evidence type="ECO:0000256" key="5">
    <source>
        <dbReference type="ARBA" id="ARBA00023136"/>
    </source>
</evidence>
<comment type="caution">
    <text evidence="7">The sequence shown here is derived from an EMBL/GenBank/DDBJ whole genome shotgun (WGS) entry which is preliminary data.</text>
</comment>
<feature type="transmembrane region" description="Helical" evidence="6">
    <location>
        <begin position="277"/>
        <end position="302"/>
    </location>
</feature>
<proteinExistence type="predicted"/>
<evidence type="ECO:0000313" key="8">
    <source>
        <dbReference type="Proteomes" id="UP001600888"/>
    </source>
</evidence>
<gene>
    <name evidence="7" type="ORF">FJTKL_12861</name>
</gene>
<evidence type="ECO:0000256" key="6">
    <source>
        <dbReference type="SAM" id="Phobius"/>
    </source>
</evidence>
<keyword evidence="3 6" id="KW-0812">Transmembrane</keyword>
<feature type="transmembrane region" description="Helical" evidence="6">
    <location>
        <begin position="131"/>
        <end position="152"/>
    </location>
</feature>
<keyword evidence="4 6" id="KW-1133">Transmembrane helix</keyword>
<feature type="transmembrane region" description="Helical" evidence="6">
    <location>
        <begin position="492"/>
        <end position="513"/>
    </location>
</feature>
<feature type="transmembrane region" description="Helical" evidence="6">
    <location>
        <begin position="457"/>
        <end position="480"/>
    </location>
</feature>
<dbReference type="Gene3D" id="1.20.1740.10">
    <property type="entry name" value="Amino acid/polyamine transporter I"/>
    <property type="match status" value="1"/>
</dbReference>
<feature type="transmembrane region" description="Helical" evidence="6">
    <location>
        <begin position="76"/>
        <end position="96"/>
    </location>
</feature>
<protein>
    <recommendedName>
        <fullName evidence="9">Amino acid permease</fullName>
    </recommendedName>
</protein>
<dbReference type="EMBL" id="JBAWTH010000006">
    <property type="protein sequence ID" value="KAL2291468.1"/>
    <property type="molecule type" value="Genomic_DNA"/>
</dbReference>
<keyword evidence="2" id="KW-0813">Transport</keyword>
<feature type="transmembrane region" description="Helical" evidence="6">
    <location>
        <begin position="197"/>
        <end position="218"/>
    </location>
</feature>
<accession>A0ABR4F9V8</accession>
<dbReference type="PANTHER" id="PTHR45649:SF5">
    <property type="entry name" value="GABA TRANSPORTER (EUROFUNG)-RELATED"/>
    <property type="match status" value="1"/>
</dbReference>
<comment type="subcellular location">
    <subcellularLocation>
        <location evidence="1">Membrane</location>
        <topology evidence="1">Multi-pass membrane protein</topology>
    </subcellularLocation>
</comment>
<feature type="transmembrane region" description="Helical" evidence="6">
    <location>
        <begin position="392"/>
        <end position="412"/>
    </location>
</feature>
<feature type="transmembrane region" description="Helical" evidence="6">
    <location>
        <begin position="418"/>
        <end position="445"/>
    </location>
</feature>
<evidence type="ECO:0008006" key="9">
    <source>
        <dbReference type="Google" id="ProtNLM"/>
    </source>
</evidence>
<reference evidence="7 8" key="1">
    <citation type="submission" date="2024-03" db="EMBL/GenBank/DDBJ databases">
        <title>A high-quality draft genome sequence of Diaporthe vaccinii, a causative agent of upright dieback and viscid rot disease in cranberry plants.</title>
        <authorList>
            <person name="Sarrasin M."/>
            <person name="Lang B.F."/>
            <person name="Burger G."/>
        </authorList>
    </citation>
    <scope>NUCLEOTIDE SEQUENCE [LARGE SCALE GENOMIC DNA]</scope>
    <source>
        <strain evidence="7 8">IS7</strain>
    </source>
</reference>
<feature type="transmembrane region" description="Helical" evidence="6">
    <location>
        <begin position="322"/>
        <end position="345"/>
    </location>
</feature>
<feature type="transmembrane region" description="Helical" evidence="6">
    <location>
        <begin position="172"/>
        <end position="192"/>
    </location>
</feature>
<keyword evidence="8" id="KW-1185">Reference proteome</keyword>
<dbReference type="Proteomes" id="UP001600888">
    <property type="component" value="Unassembled WGS sequence"/>
</dbReference>
<organism evidence="7 8">
    <name type="scientific">Diaporthe vaccinii</name>
    <dbReference type="NCBI Taxonomy" id="105482"/>
    <lineage>
        <taxon>Eukaryota</taxon>
        <taxon>Fungi</taxon>
        <taxon>Dikarya</taxon>
        <taxon>Ascomycota</taxon>
        <taxon>Pezizomycotina</taxon>
        <taxon>Sordariomycetes</taxon>
        <taxon>Sordariomycetidae</taxon>
        <taxon>Diaporthales</taxon>
        <taxon>Diaporthaceae</taxon>
        <taxon>Diaporthe</taxon>
        <taxon>Diaporthe eres species complex</taxon>
    </lineage>
</organism>
<dbReference type="PIRSF" id="PIRSF006060">
    <property type="entry name" value="AA_transporter"/>
    <property type="match status" value="1"/>
</dbReference>
<dbReference type="InterPro" id="IPR002293">
    <property type="entry name" value="AA/rel_permease1"/>
</dbReference>
<dbReference type="PANTHER" id="PTHR45649">
    <property type="entry name" value="AMINO-ACID PERMEASE BAT1"/>
    <property type="match status" value="1"/>
</dbReference>
<name>A0ABR4F9V8_9PEZI</name>
<evidence type="ECO:0000256" key="4">
    <source>
        <dbReference type="ARBA" id="ARBA00022989"/>
    </source>
</evidence>
<feature type="transmembrane region" description="Helical" evidence="6">
    <location>
        <begin position="48"/>
        <end position="70"/>
    </location>
</feature>